<accession>A0A8S1KW89</accession>
<name>A0A8S1KW89_9CILI</name>
<proteinExistence type="predicted"/>
<protein>
    <submittedName>
        <fullName evidence="1">Uncharacterized protein</fullName>
    </submittedName>
</protein>
<dbReference type="Proteomes" id="UP000692954">
    <property type="component" value="Unassembled WGS sequence"/>
</dbReference>
<sequence>MQKNQEDKDQAVQIDEDCKWNNQCCIELQTFKRYMKTLYFLFIILFFL</sequence>
<dbReference type="AlphaFoldDB" id="A0A8S1KW89"/>
<gene>
    <name evidence="1" type="ORF">PSON_ATCC_30995.1.T0130402</name>
</gene>
<keyword evidence="2" id="KW-1185">Reference proteome</keyword>
<reference evidence="1" key="1">
    <citation type="submission" date="2021-01" db="EMBL/GenBank/DDBJ databases">
        <authorList>
            <consortium name="Genoscope - CEA"/>
            <person name="William W."/>
        </authorList>
    </citation>
    <scope>NUCLEOTIDE SEQUENCE</scope>
</reference>
<evidence type="ECO:0000313" key="1">
    <source>
        <dbReference type="EMBL" id="CAD8059689.1"/>
    </source>
</evidence>
<evidence type="ECO:0000313" key="2">
    <source>
        <dbReference type="Proteomes" id="UP000692954"/>
    </source>
</evidence>
<dbReference type="EMBL" id="CAJJDN010000013">
    <property type="protein sequence ID" value="CAD8059689.1"/>
    <property type="molecule type" value="Genomic_DNA"/>
</dbReference>
<comment type="caution">
    <text evidence="1">The sequence shown here is derived from an EMBL/GenBank/DDBJ whole genome shotgun (WGS) entry which is preliminary data.</text>
</comment>
<organism evidence="1 2">
    <name type="scientific">Paramecium sonneborni</name>
    <dbReference type="NCBI Taxonomy" id="65129"/>
    <lineage>
        <taxon>Eukaryota</taxon>
        <taxon>Sar</taxon>
        <taxon>Alveolata</taxon>
        <taxon>Ciliophora</taxon>
        <taxon>Intramacronucleata</taxon>
        <taxon>Oligohymenophorea</taxon>
        <taxon>Peniculida</taxon>
        <taxon>Parameciidae</taxon>
        <taxon>Paramecium</taxon>
    </lineage>
</organism>